<evidence type="ECO:0000313" key="2">
    <source>
        <dbReference type="EMBL" id="GAA4670435.1"/>
    </source>
</evidence>
<organism evidence="2 3">
    <name type="scientific">Frondihabitans cladoniiphilus</name>
    <dbReference type="NCBI Taxonomy" id="715785"/>
    <lineage>
        <taxon>Bacteria</taxon>
        <taxon>Bacillati</taxon>
        <taxon>Actinomycetota</taxon>
        <taxon>Actinomycetes</taxon>
        <taxon>Micrococcales</taxon>
        <taxon>Microbacteriaceae</taxon>
        <taxon>Frondihabitans</taxon>
    </lineage>
</organism>
<evidence type="ECO:0000313" key="3">
    <source>
        <dbReference type="Proteomes" id="UP001501295"/>
    </source>
</evidence>
<sequence>MARRAPWWAFVADVVLVLAFVVIGRRSHDENDVVAGIWTTAWPFLSGMAIGWIVVLVARWRLPALRSGIVVWIATVLFGMLLRVVSGQGIAVSFVIVALIVLGVFLLGWRGIVLGALRNAKNRRMRGSRA</sequence>
<feature type="transmembrane region" description="Helical" evidence="1">
    <location>
        <begin position="7"/>
        <end position="24"/>
    </location>
</feature>
<dbReference type="Proteomes" id="UP001501295">
    <property type="component" value="Unassembled WGS sequence"/>
</dbReference>
<gene>
    <name evidence="2" type="ORF">GCM10025780_12310</name>
</gene>
<keyword evidence="1" id="KW-1133">Transmembrane helix</keyword>
<comment type="caution">
    <text evidence="2">The sequence shown here is derived from an EMBL/GenBank/DDBJ whole genome shotgun (WGS) entry which is preliminary data.</text>
</comment>
<keyword evidence="1" id="KW-0472">Membrane</keyword>
<evidence type="ECO:0000256" key="1">
    <source>
        <dbReference type="SAM" id="Phobius"/>
    </source>
</evidence>
<evidence type="ECO:0008006" key="4">
    <source>
        <dbReference type="Google" id="ProtNLM"/>
    </source>
</evidence>
<dbReference type="RefSeq" id="WP_345374410.1">
    <property type="nucleotide sequence ID" value="NZ_BAABLM010000002.1"/>
</dbReference>
<dbReference type="Pfam" id="PF11255">
    <property type="entry name" value="DUF3054"/>
    <property type="match status" value="1"/>
</dbReference>
<feature type="transmembrane region" description="Helical" evidence="1">
    <location>
        <begin position="36"/>
        <end position="57"/>
    </location>
</feature>
<keyword evidence="3" id="KW-1185">Reference proteome</keyword>
<dbReference type="EMBL" id="BAABLM010000002">
    <property type="protein sequence ID" value="GAA4670435.1"/>
    <property type="molecule type" value="Genomic_DNA"/>
</dbReference>
<feature type="transmembrane region" description="Helical" evidence="1">
    <location>
        <begin position="69"/>
        <end position="86"/>
    </location>
</feature>
<proteinExistence type="predicted"/>
<accession>A0ABP8VTE6</accession>
<reference evidence="3" key="1">
    <citation type="journal article" date="2019" name="Int. J. Syst. Evol. Microbiol.">
        <title>The Global Catalogue of Microorganisms (GCM) 10K type strain sequencing project: providing services to taxonomists for standard genome sequencing and annotation.</title>
        <authorList>
            <consortium name="The Broad Institute Genomics Platform"/>
            <consortium name="The Broad Institute Genome Sequencing Center for Infectious Disease"/>
            <person name="Wu L."/>
            <person name="Ma J."/>
        </authorList>
    </citation>
    <scope>NUCLEOTIDE SEQUENCE [LARGE SCALE GENOMIC DNA]</scope>
    <source>
        <strain evidence="3">JCM 18956</strain>
    </source>
</reference>
<dbReference type="InterPro" id="IPR021414">
    <property type="entry name" value="DUF3054"/>
</dbReference>
<keyword evidence="1" id="KW-0812">Transmembrane</keyword>
<protein>
    <recommendedName>
        <fullName evidence="4">DUF3054 family protein</fullName>
    </recommendedName>
</protein>
<feature type="transmembrane region" description="Helical" evidence="1">
    <location>
        <begin position="92"/>
        <end position="117"/>
    </location>
</feature>
<name>A0ABP8VTE6_9MICO</name>